<proteinExistence type="predicted"/>
<gene>
    <name evidence="1" type="ORF">ABFB10_11290</name>
</gene>
<sequence length="48" mass="5351">MFRPFRLLILLGLAFVAGVLFERANKRDLCQELGGTWNSAGLCTRPAQ</sequence>
<name>A0AAW9SS46_9RHOB</name>
<comment type="caution">
    <text evidence="1">The sequence shown here is derived from an EMBL/GenBank/DDBJ whole genome shotgun (WGS) entry which is preliminary data.</text>
</comment>
<reference evidence="1 2" key="1">
    <citation type="submission" date="2024-05" db="EMBL/GenBank/DDBJ databases">
        <title>Genome sequence of Ponticoccus litoralis KCCM 90028.</title>
        <authorList>
            <person name="Kim J.M."/>
            <person name="Lee J.K."/>
            <person name="Choi B.J."/>
            <person name="Bayburt H."/>
            <person name="Baek J.H."/>
            <person name="Jeon C.O."/>
        </authorList>
    </citation>
    <scope>NUCLEOTIDE SEQUENCE [LARGE SCALE GENOMIC DNA]</scope>
    <source>
        <strain evidence="1 2">KCCM 90028</strain>
    </source>
</reference>
<evidence type="ECO:0000313" key="2">
    <source>
        <dbReference type="Proteomes" id="UP001428774"/>
    </source>
</evidence>
<dbReference type="AlphaFoldDB" id="A0AAW9SS46"/>
<keyword evidence="2" id="KW-1185">Reference proteome</keyword>
<dbReference type="Proteomes" id="UP001428774">
    <property type="component" value="Unassembled WGS sequence"/>
</dbReference>
<dbReference type="RefSeq" id="WP_347166603.1">
    <property type="nucleotide sequence ID" value="NZ_JBDNCH010000002.1"/>
</dbReference>
<protein>
    <submittedName>
        <fullName evidence="1">Uncharacterized protein</fullName>
    </submittedName>
</protein>
<accession>A0AAW9SS46</accession>
<evidence type="ECO:0000313" key="1">
    <source>
        <dbReference type="EMBL" id="MEN9061538.1"/>
    </source>
</evidence>
<organism evidence="1 2">
    <name type="scientific">Ponticoccus litoralis</name>
    <dbReference type="NCBI Taxonomy" id="422297"/>
    <lineage>
        <taxon>Bacteria</taxon>
        <taxon>Pseudomonadati</taxon>
        <taxon>Pseudomonadota</taxon>
        <taxon>Alphaproteobacteria</taxon>
        <taxon>Rhodobacterales</taxon>
        <taxon>Roseobacteraceae</taxon>
        <taxon>Ponticoccus</taxon>
    </lineage>
</organism>
<dbReference type="EMBL" id="JBDNCH010000002">
    <property type="protein sequence ID" value="MEN9061538.1"/>
    <property type="molecule type" value="Genomic_DNA"/>
</dbReference>